<dbReference type="OrthoDB" id="273635at2759"/>
<evidence type="ECO:0000313" key="1">
    <source>
        <dbReference type="EMBL" id="RNE98720.1"/>
    </source>
</evidence>
<proteinExistence type="predicted"/>
<sequence>MMRRMACVRAGAVAAGVGPRGYSSRAERIRRQELFLRQLRRLIIPGFLAYGMFVARPQEGHFIRYLAERRHHQVDFNHLFPPLPVMGVSEERAAAGAAGGGGGALRAQEGDATCQGPVGWRWVGWLRRHTPGGGGGNDAADDEARLARRRLLFARERAYSADGGEVFRPIDAMQRAEELASRREHPPMHLLSEQLQELMKASKAYAVTGAVEGSDLMPVRLEFRDWIFFATAGVVLTDKTGKSVRRLRFVGLCGMMWWEL</sequence>
<dbReference type="Proteomes" id="UP000283634">
    <property type="component" value="Unassembled WGS sequence"/>
</dbReference>
<evidence type="ECO:0000313" key="2">
    <source>
        <dbReference type="Proteomes" id="UP000283634"/>
    </source>
</evidence>
<protein>
    <submittedName>
        <fullName evidence="1">Uncharacterized protein</fullName>
    </submittedName>
</protein>
<gene>
    <name evidence="1" type="ORF">TraAM80_08619</name>
</gene>
<keyword evidence="2" id="KW-1185">Reference proteome</keyword>
<dbReference type="GeneID" id="40332552"/>
<dbReference type="RefSeq" id="XP_029234794.1">
    <property type="nucleotide sequence ID" value="XM_029385362.1"/>
</dbReference>
<reference evidence="1 2" key="1">
    <citation type="journal article" date="2018" name="BMC Genomics">
        <title>Genomic comparison of Trypanosoma conorhini and Trypanosoma rangeli to Trypanosoma cruzi strains of high and low virulence.</title>
        <authorList>
            <person name="Bradwell K.R."/>
            <person name="Koparde V.N."/>
            <person name="Matveyev A.V."/>
            <person name="Serrano M.G."/>
            <person name="Alves J.M."/>
            <person name="Parikh H."/>
            <person name="Huang B."/>
            <person name="Lee V."/>
            <person name="Espinosa-Alvarez O."/>
            <person name="Ortiz P.A."/>
            <person name="Costa-Martins A.G."/>
            <person name="Teixeira M.M."/>
            <person name="Buck G.A."/>
        </authorList>
    </citation>
    <scope>NUCLEOTIDE SEQUENCE [LARGE SCALE GENOMIC DNA]</scope>
    <source>
        <strain evidence="1 2">AM80</strain>
    </source>
</reference>
<dbReference type="EMBL" id="MKGL01000440">
    <property type="protein sequence ID" value="RNE98720.1"/>
    <property type="molecule type" value="Genomic_DNA"/>
</dbReference>
<comment type="caution">
    <text evidence="1">The sequence shown here is derived from an EMBL/GenBank/DDBJ whole genome shotgun (WGS) entry which is preliminary data.</text>
</comment>
<accession>A0A3R7M3H5</accession>
<dbReference type="VEuPathDB" id="TriTrypDB:TRSC58_06865"/>
<name>A0A3R7M3H5_TRYRA</name>
<organism evidence="1 2">
    <name type="scientific">Trypanosoma rangeli</name>
    <dbReference type="NCBI Taxonomy" id="5698"/>
    <lineage>
        <taxon>Eukaryota</taxon>
        <taxon>Discoba</taxon>
        <taxon>Euglenozoa</taxon>
        <taxon>Kinetoplastea</taxon>
        <taxon>Metakinetoplastina</taxon>
        <taxon>Trypanosomatida</taxon>
        <taxon>Trypanosomatidae</taxon>
        <taxon>Trypanosoma</taxon>
        <taxon>Herpetosoma</taxon>
    </lineage>
</organism>
<dbReference type="AlphaFoldDB" id="A0A3R7M3H5"/>
<dbReference type="OMA" id="EHPPMHL"/>